<sequence length="57" mass="6341">MSIGSALLPLLILLVCGAVVITLVLYVSHRREKQKQACKQGLPTDPLAYFFVDRPEK</sequence>
<dbReference type="AlphaFoldDB" id="A0A645GEX6"/>
<gene>
    <name evidence="2" type="ORF">SDC9_172652</name>
</gene>
<protein>
    <submittedName>
        <fullName evidence="2">Uncharacterized protein</fullName>
    </submittedName>
</protein>
<evidence type="ECO:0000256" key="1">
    <source>
        <dbReference type="SAM" id="Phobius"/>
    </source>
</evidence>
<feature type="transmembrane region" description="Helical" evidence="1">
    <location>
        <begin position="6"/>
        <end position="27"/>
    </location>
</feature>
<accession>A0A645GEX6</accession>
<dbReference type="EMBL" id="VSSQ01074353">
    <property type="protein sequence ID" value="MPN25245.1"/>
    <property type="molecule type" value="Genomic_DNA"/>
</dbReference>
<reference evidence="2" key="1">
    <citation type="submission" date="2019-08" db="EMBL/GenBank/DDBJ databases">
        <authorList>
            <person name="Kucharzyk K."/>
            <person name="Murdoch R.W."/>
            <person name="Higgins S."/>
            <person name="Loffler F."/>
        </authorList>
    </citation>
    <scope>NUCLEOTIDE SEQUENCE</scope>
</reference>
<keyword evidence="1" id="KW-1133">Transmembrane helix</keyword>
<keyword evidence="1" id="KW-0812">Transmembrane</keyword>
<organism evidence="2">
    <name type="scientific">bioreactor metagenome</name>
    <dbReference type="NCBI Taxonomy" id="1076179"/>
    <lineage>
        <taxon>unclassified sequences</taxon>
        <taxon>metagenomes</taxon>
        <taxon>ecological metagenomes</taxon>
    </lineage>
</organism>
<name>A0A645GEX6_9ZZZZ</name>
<evidence type="ECO:0000313" key="2">
    <source>
        <dbReference type="EMBL" id="MPN25245.1"/>
    </source>
</evidence>
<proteinExistence type="predicted"/>
<comment type="caution">
    <text evidence="2">The sequence shown here is derived from an EMBL/GenBank/DDBJ whole genome shotgun (WGS) entry which is preliminary data.</text>
</comment>
<keyword evidence="1" id="KW-0472">Membrane</keyword>